<feature type="transmembrane region" description="Helical" evidence="6">
    <location>
        <begin position="307"/>
        <end position="330"/>
    </location>
</feature>
<sequence length="406" mass="40670">MTRTDSAAESGARTRPGLALLALALGGFGIGTTEFVIMGLLPEVAGGLGVDIPSAGHLISSYALGVVIGAPLLTALTVRLRRQPVLVGLMVLFAAGNLASALAPGYGMVMIARFVSGMPHGTFFGIGAVVASSVVAPGYRARAVSMMFLGLTVANVVGVPAGTAIGQLVGWRWTFALVAGLGALAAVAAAVLIPRDAGVAATSSSLRREFSVLRRPQVLLSLGAIVLGFGGLFACYSYVAPMMTQLGGFSPAMITPLLVVVGLGMTVGSLLGGHFADRNPLLTILTCMSGVTVALVALAMFVPVPWLAIPLLFAVGMFSLALGPAVQTRLLDQAGDAPSLVSAGLQSGSNLANSIGAWLGGLVIAAGFGFAAPNLVGAALAAAGVLLVLASAAVERRGPGRSRTSS</sequence>
<evidence type="ECO:0000256" key="4">
    <source>
        <dbReference type="ARBA" id="ARBA00022989"/>
    </source>
</evidence>
<evidence type="ECO:0000313" key="8">
    <source>
        <dbReference type="EMBL" id="MBE9376470.1"/>
    </source>
</evidence>
<organism evidence="8 9">
    <name type="scientific">Saccharopolyspora montiporae</name>
    <dbReference type="NCBI Taxonomy" id="2781240"/>
    <lineage>
        <taxon>Bacteria</taxon>
        <taxon>Bacillati</taxon>
        <taxon>Actinomycetota</taxon>
        <taxon>Actinomycetes</taxon>
        <taxon>Pseudonocardiales</taxon>
        <taxon>Pseudonocardiaceae</taxon>
        <taxon>Saccharopolyspora</taxon>
    </lineage>
</organism>
<dbReference type="GO" id="GO:0005886">
    <property type="term" value="C:plasma membrane"/>
    <property type="evidence" value="ECO:0007669"/>
    <property type="project" value="UniProtKB-SubCell"/>
</dbReference>
<comment type="subcellular location">
    <subcellularLocation>
        <location evidence="1">Cell membrane</location>
        <topology evidence="1">Multi-pass membrane protein</topology>
    </subcellularLocation>
</comment>
<feature type="transmembrane region" description="Helical" evidence="6">
    <location>
        <begin position="148"/>
        <end position="169"/>
    </location>
</feature>
<evidence type="ECO:0000256" key="5">
    <source>
        <dbReference type="ARBA" id="ARBA00023136"/>
    </source>
</evidence>
<feature type="transmembrane region" description="Helical" evidence="6">
    <location>
        <begin position="20"/>
        <end position="41"/>
    </location>
</feature>
<gene>
    <name evidence="8" type="ORF">IQ251_18630</name>
</gene>
<dbReference type="SUPFAM" id="SSF103473">
    <property type="entry name" value="MFS general substrate transporter"/>
    <property type="match status" value="1"/>
</dbReference>
<dbReference type="InterPro" id="IPR050189">
    <property type="entry name" value="MFS_Efflux_Transporters"/>
</dbReference>
<feature type="transmembrane region" description="Helical" evidence="6">
    <location>
        <begin position="218"/>
        <end position="239"/>
    </location>
</feature>
<dbReference type="PRINTS" id="PR01035">
    <property type="entry name" value="TCRTETA"/>
</dbReference>
<protein>
    <submittedName>
        <fullName evidence="8">MFS transporter</fullName>
    </submittedName>
</protein>
<dbReference type="InterPro" id="IPR011701">
    <property type="entry name" value="MFS"/>
</dbReference>
<feature type="transmembrane region" description="Helical" evidence="6">
    <location>
        <begin position="61"/>
        <end position="78"/>
    </location>
</feature>
<evidence type="ECO:0000256" key="1">
    <source>
        <dbReference type="ARBA" id="ARBA00004651"/>
    </source>
</evidence>
<dbReference type="PANTHER" id="PTHR43124:SF3">
    <property type="entry name" value="CHLORAMPHENICOL EFFLUX PUMP RV0191"/>
    <property type="match status" value="1"/>
</dbReference>
<keyword evidence="4 6" id="KW-1133">Transmembrane helix</keyword>
<keyword evidence="9" id="KW-1185">Reference proteome</keyword>
<feature type="transmembrane region" description="Helical" evidence="6">
    <location>
        <begin position="376"/>
        <end position="394"/>
    </location>
</feature>
<dbReference type="RefSeq" id="WP_193930167.1">
    <property type="nucleotide sequence ID" value="NZ_JADEYC010000043.1"/>
</dbReference>
<dbReference type="InterPro" id="IPR001958">
    <property type="entry name" value="Tet-R_TetA/multi-R_MdtG-like"/>
</dbReference>
<feature type="transmembrane region" description="Helical" evidence="6">
    <location>
        <begin position="280"/>
        <end position="301"/>
    </location>
</feature>
<dbReference type="CDD" id="cd17324">
    <property type="entry name" value="MFS_NepI_like"/>
    <property type="match status" value="1"/>
</dbReference>
<dbReference type="Pfam" id="PF07690">
    <property type="entry name" value="MFS_1"/>
    <property type="match status" value="1"/>
</dbReference>
<feature type="transmembrane region" description="Helical" evidence="6">
    <location>
        <begin position="351"/>
        <end position="370"/>
    </location>
</feature>
<comment type="caution">
    <text evidence="8">The sequence shown here is derived from an EMBL/GenBank/DDBJ whole genome shotgun (WGS) entry which is preliminary data.</text>
</comment>
<keyword evidence="3 6" id="KW-0812">Transmembrane</keyword>
<proteinExistence type="predicted"/>
<dbReference type="EMBL" id="JADEYC010000043">
    <property type="protein sequence ID" value="MBE9376470.1"/>
    <property type="molecule type" value="Genomic_DNA"/>
</dbReference>
<dbReference type="GO" id="GO:0022857">
    <property type="term" value="F:transmembrane transporter activity"/>
    <property type="evidence" value="ECO:0007669"/>
    <property type="project" value="InterPro"/>
</dbReference>
<evidence type="ECO:0000256" key="2">
    <source>
        <dbReference type="ARBA" id="ARBA00022475"/>
    </source>
</evidence>
<dbReference type="Proteomes" id="UP000598360">
    <property type="component" value="Unassembled WGS sequence"/>
</dbReference>
<keyword evidence="2" id="KW-1003">Cell membrane</keyword>
<feature type="domain" description="Major facilitator superfamily (MFS) profile" evidence="7">
    <location>
        <begin position="19"/>
        <end position="396"/>
    </location>
</feature>
<feature type="transmembrane region" description="Helical" evidence="6">
    <location>
        <begin position="118"/>
        <end position="136"/>
    </location>
</feature>
<dbReference type="AlphaFoldDB" id="A0A929BCX6"/>
<reference evidence="8" key="1">
    <citation type="submission" date="2020-10" db="EMBL/GenBank/DDBJ databases">
        <title>Diversity and distribution of actinomycetes associated with coral in the coast of Hainan.</title>
        <authorList>
            <person name="Li F."/>
        </authorList>
    </citation>
    <scope>NUCLEOTIDE SEQUENCE</scope>
    <source>
        <strain evidence="8">HNM0983</strain>
    </source>
</reference>
<name>A0A929BCX6_9PSEU</name>
<feature type="transmembrane region" description="Helical" evidence="6">
    <location>
        <begin position="251"/>
        <end position="273"/>
    </location>
</feature>
<dbReference type="InterPro" id="IPR020846">
    <property type="entry name" value="MFS_dom"/>
</dbReference>
<evidence type="ECO:0000313" key="9">
    <source>
        <dbReference type="Proteomes" id="UP000598360"/>
    </source>
</evidence>
<feature type="transmembrane region" description="Helical" evidence="6">
    <location>
        <begin position="175"/>
        <end position="197"/>
    </location>
</feature>
<evidence type="ECO:0000256" key="3">
    <source>
        <dbReference type="ARBA" id="ARBA00022692"/>
    </source>
</evidence>
<dbReference type="PANTHER" id="PTHR43124">
    <property type="entry name" value="PURINE EFFLUX PUMP PBUE"/>
    <property type="match status" value="1"/>
</dbReference>
<accession>A0A929BCX6</accession>
<feature type="transmembrane region" description="Helical" evidence="6">
    <location>
        <begin position="85"/>
        <end position="106"/>
    </location>
</feature>
<evidence type="ECO:0000259" key="7">
    <source>
        <dbReference type="PROSITE" id="PS50850"/>
    </source>
</evidence>
<evidence type="ECO:0000256" key="6">
    <source>
        <dbReference type="SAM" id="Phobius"/>
    </source>
</evidence>
<dbReference type="InterPro" id="IPR036259">
    <property type="entry name" value="MFS_trans_sf"/>
</dbReference>
<dbReference type="Gene3D" id="1.20.1250.20">
    <property type="entry name" value="MFS general substrate transporter like domains"/>
    <property type="match status" value="1"/>
</dbReference>
<dbReference type="PROSITE" id="PS50850">
    <property type="entry name" value="MFS"/>
    <property type="match status" value="1"/>
</dbReference>
<keyword evidence="5 6" id="KW-0472">Membrane</keyword>